<feature type="transmembrane region" description="Helical" evidence="1">
    <location>
        <begin position="35"/>
        <end position="54"/>
    </location>
</feature>
<evidence type="ECO:0000313" key="2">
    <source>
        <dbReference type="EMBL" id="PWJ56466.1"/>
    </source>
</evidence>
<proteinExistence type="predicted"/>
<comment type="caution">
    <text evidence="2">The sequence shown here is derived from an EMBL/GenBank/DDBJ whole genome shotgun (WGS) entry which is preliminary data.</text>
</comment>
<accession>A0A316AFA1</accession>
<sequence length="150" mass="16207">MKTKAVIGLLLAAMLLYLVLLGQRGVVLIASGEPVAVALGIGVLILPLVVVWAIGRELLFGVRTEAMARQLASEGRLPPDDLPRNEAGRIERAAADAAFERYRAETEAAPDDFGSWFRLACAYDAAGDRKRARAAMRRAGTLHKETTPRP</sequence>
<dbReference type="InterPro" id="IPR011990">
    <property type="entry name" value="TPR-like_helical_dom_sf"/>
</dbReference>
<dbReference type="EMBL" id="QGDQ01000001">
    <property type="protein sequence ID" value="PWJ56466.1"/>
    <property type="molecule type" value="Genomic_DNA"/>
</dbReference>
<keyword evidence="1" id="KW-0812">Transmembrane</keyword>
<keyword evidence="1" id="KW-0472">Membrane</keyword>
<reference evidence="2 3" key="1">
    <citation type="submission" date="2018-03" db="EMBL/GenBank/DDBJ databases">
        <title>Genomic Encyclopedia of Archaeal and Bacterial Type Strains, Phase II (KMG-II): from individual species to whole genera.</title>
        <authorList>
            <person name="Goeker M."/>
        </authorList>
    </citation>
    <scope>NUCLEOTIDE SEQUENCE [LARGE SCALE GENOMIC DNA]</scope>
    <source>
        <strain evidence="2 3">DSM 44889</strain>
    </source>
</reference>
<name>A0A316AFA1_9ACTN</name>
<keyword evidence="1" id="KW-1133">Transmembrane helix</keyword>
<evidence type="ECO:0008006" key="4">
    <source>
        <dbReference type="Google" id="ProtNLM"/>
    </source>
</evidence>
<dbReference type="SUPFAM" id="SSF48452">
    <property type="entry name" value="TPR-like"/>
    <property type="match status" value="1"/>
</dbReference>
<dbReference type="Proteomes" id="UP000245469">
    <property type="component" value="Unassembled WGS sequence"/>
</dbReference>
<dbReference type="Gene3D" id="1.25.40.10">
    <property type="entry name" value="Tetratricopeptide repeat domain"/>
    <property type="match status" value="1"/>
</dbReference>
<dbReference type="AlphaFoldDB" id="A0A316AFA1"/>
<keyword evidence="3" id="KW-1185">Reference proteome</keyword>
<protein>
    <recommendedName>
        <fullName evidence="4">Tetratricopeptide repeat protein</fullName>
    </recommendedName>
</protein>
<evidence type="ECO:0000256" key="1">
    <source>
        <dbReference type="SAM" id="Phobius"/>
    </source>
</evidence>
<evidence type="ECO:0000313" key="3">
    <source>
        <dbReference type="Proteomes" id="UP000245469"/>
    </source>
</evidence>
<dbReference type="RefSeq" id="WP_109772615.1">
    <property type="nucleotide sequence ID" value="NZ_QGDQ01000001.1"/>
</dbReference>
<gene>
    <name evidence="2" type="ORF">BXY45_101444</name>
</gene>
<dbReference type="OrthoDB" id="4485518at2"/>
<organism evidence="2 3">
    <name type="scientific">Quadrisphaera granulorum</name>
    <dbReference type="NCBI Taxonomy" id="317664"/>
    <lineage>
        <taxon>Bacteria</taxon>
        <taxon>Bacillati</taxon>
        <taxon>Actinomycetota</taxon>
        <taxon>Actinomycetes</taxon>
        <taxon>Kineosporiales</taxon>
        <taxon>Kineosporiaceae</taxon>
        <taxon>Quadrisphaera</taxon>
    </lineage>
</organism>